<dbReference type="PANTHER" id="PTHR42085:SF1">
    <property type="entry name" value="F-BOX DOMAIN-CONTAINING PROTEIN"/>
    <property type="match status" value="1"/>
</dbReference>
<feature type="domain" description="F-box" evidence="1">
    <location>
        <begin position="8"/>
        <end position="72"/>
    </location>
</feature>
<comment type="caution">
    <text evidence="2">The sequence shown here is derived from an EMBL/GenBank/DDBJ whole genome shotgun (WGS) entry which is preliminary data.</text>
</comment>
<gene>
    <name evidence="2" type="ORF">N0V89_008708</name>
</gene>
<sequence>MADNDIPQSRLLQLPGELRNGIYEYAREDDTVGVHVARSLNSTGTTPMTRTQPWFLGLTQTCRAIRKEFRPVYMEHTVFSMRLLGAYTFIAAYVPSHVEVFCGNVLINFDYGLSLLETNILPLLQIMRRFSRLSVRANCSNTGFREDLDNLLNARAGGWFDEDVLTKVVRITVKKRAPCIAITWDIKCADTKSELYLPRDATLSTRRMWHAACFEWLSEKGLVMNELAVLFRPVWSSEGRDP</sequence>
<dbReference type="InterPro" id="IPR001810">
    <property type="entry name" value="F-box_dom"/>
</dbReference>
<dbReference type="GeneID" id="80912238"/>
<protein>
    <recommendedName>
        <fullName evidence="1">F-box domain-containing protein</fullName>
    </recommendedName>
</protein>
<dbReference type="InterPro" id="IPR038883">
    <property type="entry name" value="AN11006-like"/>
</dbReference>
<evidence type="ECO:0000259" key="1">
    <source>
        <dbReference type="Pfam" id="PF13013"/>
    </source>
</evidence>
<dbReference type="PANTHER" id="PTHR42085">
    <property type="entry name" value="F-BOX DOMAIN-CONTAINING PROTEIN"/>
    <property type="match status" value="1"/>
</dbReference>
<dbReference type="RefSeq" id="XP_056069017.1">
    <property type="nucleotide sequence ID" value="XM_056217461.1"/>
</dbReference>
<proteinExistence type="predicted"/>
<keyword evidence="3" id="KW-1185">Reference proteome</keyword>
<organism evidence="2 3">
    <name type="scientific">Didymosphaeria variabile</name>
    <dbReference type="NCBI Taxonomy" id="1932322"/>
    <lineage>
        <taxon>Eukaryota</taxon>
        <taxon>Fungi</taxon>
        <taxon>Dikarya</taxon>
        <taxon>Ascomycota</taxon>
        <taxon>Pezizomycotina</taxon>
        <taxon>Dothideomycetes</taxon>
        <taxon>Pleosporomycetidae</taxon>
        <taxon>Pleosporales</taxon>
        <taxon>Massarineae</taxon>
        <taxon>Didymosphaeriaceae</taxon>
        <taxon>Didymosphaeria</taxon>
    </lineage>
</organism>
<dbReference type="AlphaFoldDB" id="A0A9W8XI25"/>
<dbReference type="Proteomes" id="UP001140513">
    <property type="component" value="Unassembled WGS sequence"/>
</dbReference>
<dbReference type="EMBL" id="JAPEUX010000006">
    <property type="protein sequence ID" value="KAJ4350087.1"/>
    <property type="molecule type" value="Genomic_DNA"/>
</dbReference>
<reference evidence="2" key="1">
    <citation type="submission" date="2022-10" db="EMBL/GenBank/DDBJ databases">
        <title>Tapping the CABI collections for fungal endophytes: first genome assemblies for Collariella, Neodidymelliopsis, Ascochyta clinopodiicola, Didymella pomorum, Didymosphaeria variabile, Neocosmospora piperis and Neocucurbitaria cava.</title>
        <authorList>
            <person name="Hill R."/>
        </authorList>
    </citation>
    <scope>NUCLEOTIDE SEQUENCE</scope>
    <source>
        <strain evidence="2">IMI 356815</strain>
    </source>
</reference>
<evidence type="ECO:0000313" key="2">
    <source>
        <dbReference type="EMBL" id="KAJ4350087.1"/>
    </source>
</evidence>
<accession>A0A9W8XI25</accession>
<dbReference type="Pfam" id="PF13013">
    <property type="entry name" value="F-box-like_2"/>
    <property type="match status" value="1"/>
</dbReference>
<dbReference type="OrthoDB" id="4133832at2759"/>
<evidence type="ECO:0000313" key="3">
    <source>
        <dbReference type="Proteomes" id="UP001140513"/>
    </source>
</evidence>
<name>A0A9W8XI25_9PLEO</name>